<comment type="caution">
    <text evidence="6">The sequence shown here is derived from an EMBL/GenBank/DDBJ whole genome shotgun (WGS) entry which is preliminary data.</text>
</comment>
<dbReference type="SMART" id="SM00382">
    <property type="entry name" value="AAA"/>
    <property type="match status" value="1"/>
</dbReference>
<dbReference type="SUPFAM" id="SSF52540">
    <property type="entry name" value="P-loop containing nucleoside triphosphate hydrolases"/>
    <property type="match status" value="1"/>
</dbReference>
<dbReference type="InterPro" id="IPR027417">
    <property type="entry name" value="P-loop_NTPase"/>
</dbReference>
<keyword evidence="4 6" id="KW-0067">ATP-binding</keyword>
<dbReference type="InterPro" id="IPR003439">
    <property type="entry name" value="ABC_transporter-like_ATP-bd"/>
</dbReference>
<dbReference type="EMBL" id="JBHUCX010000029">
    <property type="protein sequence ID" value="MFD1675547.1"/>
    <property type="molecule type" value="Genomic_DNA"/>
</dbReference>
<dbReference type="InterPro" id="IPR013563">
    <property type="entry name" value="Oligopep_ABC_C"/>
</dbReference>
<dbReference type="NCBIfam" id="TIGR01727">
    <property type="entry name" value="oligo_HPY"/>
    <property type="match status" value="1"/>
</dbReference>
<keyword evidence="3" id="KW-0547">Nucleotide-binding</keyword>
<dbReference type="RefSeq" id="WP_377943427.1">
    <property type="nucleotide sequence ID" value="NZ_JBHUCX010000029.1"/>
</dbReference>
<keyword evidence="7" id="KW-1185">Reference proteome</keyword>
<protein>
    <submittedName>
        <fullName evidence="6">ABC transporter ATP-binding protein</fullName>
    </submittedName>
</protein>
<dbReference type="PROSITE" id="PS50893">
    <property type="entry name" value="ABC_TRANSPORTER_2"/>
    <property type="match status" value="1"/>
</dbReference>
<dbReference type="CDD" id="cd03257">
    <property type="entry name" value="ABC_NikE_OppD_transporters"/>
    <property type="match status" value="1"/>
</dbReference>
<keyword evidence="2" id="KW-0813">Transport</keyword>
<sequence>MALSTRYGNGSTAVISDDVSCRIQNVTVKYKLDNGEFAAIRSVSANIPSGKITAMIGESGSGKTTLGLAMLNGVSHPGRVAEGVIEYTGVGDILSKEGEELRKLRGKHVGMVFQAAQSSLNPLKKVGSIIIDLAKSHGYEDPKVLIRSACDLARRMSLDPDRVLSSFQHQLSGGMRQRVSIILALILEPKILILDEPTTALDILSQATVLKVLREIQEERELTTVLITHDMGVVAELSDQVYVMYAGKIVEEGNTSELLQNPRHPYTRALIQAIPRLTGDRSKAVPLLGSPPEISSTPNEGCVFAKRCAFRLDICEYGETPRRITDDGHQYLCHLNEEGLA</sequence>
<dbReference type="Pfam" id="PF00005">
    <property type="entry name" value="ABC_tran"/>
    <property type="match status" value="1"/>
</dbReference>
<name>A0ABW4JKC5_9BACL</name>
<dbReference type="Gene3D" id="3.40.50.300">
    <property type="entry name" value="P-loop containing nucleotide triphosphate hydrolases"/>
    <property type="match status" value="1"/>
</dbReference>
<evidence type="ECO:0000313" key="7">
    <source>
        <dbReference type="Proteomes" id="UP001597079"/>
    </source>
</evidence>
<dbReference type="InterPro" id="IPR017871">
    <property type="entry name" value="ABC_transporter-like_CS"/>
</dbReference>
<reference evidence="7" key="1">
    <citation type="journal article" date="2019" name="Int. J. Syst. Evol. Microbiol.">
        <title>The Global Catalogue of Microorganisms (GCM) 10K type strain sequencing project: providing services to taxonomists for standard genome sequencing and annotation.</title>
        <authorList>
            <consortium name="The Broad Institute Genomics Platform"/>
            <consortium name="The Broad Institute Genome Sequencing Center for Infectious Disease"/>
            <person name="Wu L."/>
            <person name="Ma J."/>
        </authorList>
    </citation>
    <scope>NUCLEOTIDE SEQUENCE [LARGE SCALE GENOMIC DNA]</scope>
    <source>
        <strain evidence="7">CGMCC 1.12286</strain>
    </source>
</reference>
<evidence type="ECO:0000256" key="3">
    <source>
        <dbReference type="ARBA" id="ARBA00022741"/>
    </source>
</evidence>
<evidence type="ECO:0000256" key="4">
    <source>
        <dbReference type="ARBA" id="ARBA00022840"/>
    </source>
</evidence>
<evidence type="ECO:0000256" key="2">
    <source>
        <dbReference type="ARBA" id="ARBA00022448"/>
    </source>
</evidence>
<evidence type="ECO:0000313" key="6">
    <source>
        <dbReference type="EMBL" id="MFD1675547.1"/>
    </source>
</evidence>
<comment type="similarity">
    <text evidence="1">Belongs to the ABC transporter superfamily.</text>
</comment>
<dbReference type="Pfam" id="PF08352">
    <property type="entry name" value="oligo_HPY"/>
    <property type="match status" value="1"/>
</dbReference>
<dbReference type="GO" id="GO:0005524">
    <property type="term" value="F:ATP binding"/>
    <property type="evidence" value="ECO:0007669"/>
    <property type="project" value="UniProtKB-KW"/>
</dbReference>
<dbReference type="PANTHER" id="PTHR43067">
    <property type="entry name" value="OLIGOPEPTIDE/DIPEPTIDE ABC TRANSPORTER, ATPASE SUBUNIT"/>
    <property type="match status" value="1"/>
</dbReference>
<evidence type="ECO:0000259" key="5">
    <source>
        <dbReference type="PROSITE" id="PS50893"/>
    </source>
</evidence>
<dbReference type="PROSITE" id="PS00211">
    <property type="entry name" value="ABC_TRANSPORTER_1"/>
    <property type="match status" value="1"/>
</dbReference>
<dbReference type="Proteomes" id="UP001597079">
    <property type="component" value="Unassembled WGS sequence"/>
</dbReference>
<dbReference type="PANTHER" id="PTHR43067:SF3">
    <property type="entry name" value="MALTOSE ABC TRANSPORTER, ATP-BINDING PROTEIN"/>
    <property type="match status" value="1"/>
</dbReference>
<accession>A0ABW4JKC5</accession>
<gene>
    <name evidence="6" type="ORF">ACFSB2_12665</name>
</gene>
<organism evidence="6 7">
    <name type="scientific">Alicyclobacillus fodiniaquatilis</name>
    <dbReference type="NCBI Taxonomy" id="1661150"/>
    <lineage>
        <taxon>Bacteria</taxon>
        <taxon>Bacillati</taxon>
        <taxon>Bacillota</taxon>
        <taxon>Bacilli</taxon>
        <taxon>Bacillales</taxon>
        <taxon>Alicyclobacillaceae</taxon>
        <taxon>Alicyclobacillus</taxon>
    </lineage>
</organism>
<evidence type="ECO:0000256" key="1">
    <source>
        <dbReference type="ARBA" id="ARBA00005417"/>
    </source>
</evidence>
<proteinExistence type="inferred from homology"/>
<dbReference type="InterPro" id="IPR003593">
    <property type="entry name" value="AAA+_ATPase"/>
</dbReference>
<feature type="domain" description="ABC transporter" evidence="5">
    <location>
        <begin position="21"/>
        <end position="271"/>
    </location>
</feature>